<sequence length="65" mass="6785">MANAVANNGFNLDKLPVFVQLLIGIIALLIIAVVGFSLFFAVDILLLDFDPIGKVISAIASAARG</sequence>
<dbReference type="EMBL" id="AGRW01000037">
    <property type="protein sequence ID" value="EIC02541.1"/>
    <property type="molecule type" value="Genomic_DNA"/>
</dbReference>
<evidence type="ECO:0000313" key="2">
    <source>
        <dbReference type="EMBL" id="EIC02541.1"/>
    </source>
</evidence>
<organism evidence="2 3">
    <name type="scientific">Treponema saccharophilum DSM 2985</name>
    <dbReference type="NCBI Taxonomy" id="907348"/>
    <lineage>
        <taxon>Bacteria</taxon>
        <taxon>Pseudomonadati</taxon>
        <taxon>Spirochaetota</taxon>
        <taxon>Spirochaetia</taxon>
        <taxon>Spirochaetales</taxon>
        <taxon>Treponemataceae</taxon>
        <taxon>Treponema</taxon>
    </lineage>
</organism>
<keyword evidence="1" id="KW-1133">Transmembrane helix</keyword>
<dbReference type="RefSeq" id="WP_002702847.1">
    <property type="nucleotide sequence ID" value="NZ_AGRW01000037.1"/>
</dbReference>
<evidence type="ECO:0000313" key="3">
    <source>
        <dbReference type="Proteomes" id="UP000003571"/>
    </source>
</evidence>
<accession>H7EIL3</accession>
<keyword evidence="1" id="KW-0812">Transmembrane</keyword>
<dbReference type="Proteomes" id="UP000003571">
    <property type="component" value="Unassembled WGS sequence"/>
</dbReference>
<dbReference type="PATRIC" id="fig|907348.3.peg.663"/>
<protein>
    <submittedName>
        <fullName evidence="2">Uncharacterized protein</fullName>
    </submittedName>
</protein>
<name>H7EIL3_9SPIR</name>
<keyword evidence="1" id="KW-0472">Membrane</keyword>
<comment type="caution">
    <text evidence="2">The sequence shown here is derived from an EMBL/GenBank/DDBJ whole genome shotgun (WGS) entry which is preliminary data.</text>
</comment>
<gene>
    <name evidence="2" type="ORF">TresaDRAFT_2419</name>
</gene>
<reference evidence="2 3" key="1">
    <citation type="submission" date="2011-09" db="EMBL/GenBank/DDBJ databases">
        <title>The draft genome of Treponema saccharophilum DSM 2985.</title>
        <authorList>
            <consortium name="US DOE Joint Genome Institute (JGI-PGF)"/>
            <person name="Lucas S."/>
            <person name="Copeland A."/>
            <person name="Lapidus A."/>
            <person name="Glavina del Rio T."/>
            <person name="Dalin E."/>
            <person name="Tice H."/>
            <person name="Bruce D."/>
            <person name="Goodwin L."/>
            <person name="Pitluck S."/>
            <person name="Peters L."/>
            <person name="Kyrpides N."/>
            <person name="Mavromatis K."/>
            <person name="Ivanova N."/>
            <person name="Markowitz V."/>
            <person name="Cheng J.-F."/>
            <person name="Hugenholtz P."/>
            <person name="Woyke T."/>
            <person name="Wu D."/>
            <person name="Gronow S."/>
            <person name="Wellnitz S."/>
            <person name="Brambilla E."/>
            <person name="Klenk H.-P."/>
            <person name="Eisen J.A."/>
        </authorList>
    </citation>
    <scope>NUCLEOTIDE SEQUENCE [LARGE SCALE GENOMIC DNA]</scope>
    <source>
        <strain evidence="2 3">DSM 2985</strain>
    </source>
</reference>
<keyword evidence="3" id="KW-1185">Reference proteome</keyword>
<evidence type="ECO:0000256" key="1">
    <source>
        <dbReference type="SAM" id="Phobius"/>
    </source>
</evidence>
<feature type="transmembrane region" description="Helical" evidence="1">
    <location>
        <begin position="17"/>
        <end position="47"/>
    </location>
</feature>
<dbReference type="AlphaFoldDB" id="H7EIL3"/>
<proteinExistence type="predicted"/>